<evidence type="ECO:0000256" key="3">
    <source>
        <dbReference type="SAM" id="Coils"/>
    </source>
</evidence>
<organism evidence="4 5">
    <name type="scientific">Stylosanthes scabra</name>
    <dbReference type="NCBI Taxonomy" id="79078"/>
    <lineage>
        <taxon>Eukaryota</taxon>
        <taxon>Viridiplantae</taxon>
        <taxon>Streptophyta</taxon>
        <taxon>Embryophyta</taxon>
        <taxon>Tracheophyta</taxon>
        <taxon>Spermatophyta</taxon>
        <taxon>Magnoliopsida</taxon>
        <taxon>eudicotyledons</taxon>
        <taxon>Gunneridae</taxon>
        <taxon>Pentapetalae</taxon>
        <taxon>rosids</taxon>
        <taxon>fabids</taxon>
        <taxon>Fabales</taxon>
        <taxon>Fabaceae</taxon>
        <taxon>Papilionoideae</taxon>
        <taxon>50 kb inversion clade</taxon>
        <taxon>dalbergioids sensu lato</taxon>
        <taxon>Dalbergieae</taxon>
        <taxon>Pterocarpus clade</taxon>
        <taxon>Stylosanthes</taxon>
    </lineage>
</organism>
<dbReference type="Gene3D" id="2.60.34.10">
    <property type="entry name" value="Substrate Binding Domain Of DNAk, Chain A, domain 1"/>
    <property type="match status" value="1"/>
</dbReference>
<evidence type="ECO:0000256" key="2">
    <source>
        <dbReference type="ARBA" id="ARBA00022840"/>
    </source>
</evidence>
<dbReference type="InterPro" id="IPR029047">
    <property type="entry name" value="HSP70_peptide-bd_sf"/>
</dbReference>
<evidence type="ECO:0000313" key="5">
    <source>
        <dbReference type="Proteomes" id="UP001341840"/>
    </source>
</evidence>
<sequence length="132" mass="15102">MDMMLSLLVTLLGFPKYQQLLQEFFRGKDLCKSIGPAEAVACGAAVQTALLSEDIKKAQSWFCWMYTLSLGIRNEVKITNDKLRFSSEEIQRLIEEADKYKVEDAKFLEKANAMNTLEVYVYEMKKAPSDKT</sequence>
<proteinExistence type="predicted"/>
<dbReference type="Proteomes" id="UP001341840">
    <property type="component" value="Unassembled WGS sequence"/>
</dbReference>
<evidence type="ECO:0000256" key="1">
    <source>
        <dbReference type="ARBA" id="ARBA00022741"/>
    </source>
</evidence>
<keyword evidence="2" id="KW-0067">ATP-binding</keyword>
<comment type="caution">
    <text evidence="4">The sequence shown here is derived from an EMBL/GenBank/DDBJ whole genome shotgun (WGS) entry which is preliminary data.</text>
</comment>
<dbReference type="EMBL" id="JASCZI010241785">
    <property type="protein sequence ID" value="MED6206889.1"/>
    <property type="molecule type" value="Genomic_DNA"/>
</dbReference>
<keyword evidence="5" id="KW-1185">Reference proteome</keyword>
<dbReference type="InterPro" id="IPR013126">
    <property type="entry name" value="Hsp_70_fam"/>
</dbReference>
<evidence type="ECO:0000313" key="4">
    <source>
        <dbReference type="EMBL" id="MED6206889.1"/>
    </source>
</evidence>
<reference evidence="4 5" key="1">
    <citation type="journal article" date="2023" name="Plants (Basel)">
        <title>Bridging the Gap: Combining Genomics and Transcriptomics Approaches to Understand Stylosanthes scabra, an Orphan Legume from the Brazilian Caatinga.</title>
        <authorList>
            <person name="Ferreira-Neto J.R.C."/>
            <person name="da Silva M.D."/>
            <person name="Binneck E."/>
            <person name="de Melo N.F."/>
            <person name="da Silva R.H."/>
            <person name="de Melo A.L.T.M."/>
            <person name="Pandolfi V."/>
            <person name="Bustamante F.O."/>
            <person name="Brasileiro-Vidal A.C."/>
            <person name="Benko-Iseppon A.M."/>
        </authorList>
    </citation>
    <scope>NUCLEOTIDE SEQUENCE [LARGE SCALE GENOMIC DNA]</scope>
    <source>
        <tissue evidence="4">Leaves</tissue>
    </source>
</reference>
<name>A0ABU6YA86_9FABA</name>
<feature type="coiled-coil region" evidence="3">
    <location>
        <begin position="76"/>
        <end position="103"/>
    </location>
</feature>
<protein>
    <submittedName>
        <fullName evidence="4">Uncharacterized protein</fullName>
    </submittedName>
</protein>
<dbReference type="PANTHER" id="PTHR19375">
    <property type="entry name" value="HEAT SHOCK PROTEIN 70KDA"/>
    <property type="match status" value="1"/>
</dbReference>
<gene>
    <name evidence="4" type="ORF">PIB30_030771</name>
</gene>
<dbReference type="Pfam" id="PF00012">
    <property type="entry name" value="HSP70"/>
    <property type="match status" value="1"/>
</dbReference>
<keyword evidence="1" id="KW-0547">Nucleotide-binding</keyword>
<accession>A0ABU6YA86</accession>
<keyword evidence="3" id="KW-0175">Coiled coil</keyword>